<dbReference type="InterPro" id="IPR001279">
    <property type="entry name" value="Metallo-B-lactamas"/>
</dbReference>
<evidence type="ECO:0000256" key="2">
    <source>
        <dbReference type="SAM" id="MobiDB-lite"/>
    </source>
</evidence>
<keyword evidence="5" id="KW-1185">Reference proteome</keyword>
<evidence type="ECO:0000259" key="3">
    <source>
        <dbReference type="Pfam" id="PF12706"/>
    </source>
</evidence>
<dbReference type="GeneID" id="70289982"/>
<dbReference type="OrthoDB" id="332863at2759"/>
<dbReference type="GO" id="GO:0070290">
    <property type="term" value="F:N-acylphosphatidylethanolamine-specific phospholipase D activity"/>
    <property type="evidence" value="ECO:0007669"/>
    <property type="project" value="InterPro"/>
</dbReference>
<evidence type="ECO:0000313" key="4">
    <source>
        <dbReference type="EMBL" id="KAG9258291.1"/>
    </source>
</evidence>
<accession>A0A9P7ZUZ2</accession>
<gene>
    <name evidence="4" type="ORF">F5Z01DRAFT_328272</name>
</gene>
<dbReference type="Gene3D" id="3.60.15.10">
    <property type="entry name" value="Ribonuclease Z/Hydroxyacylglutathione hydrolase-like"/>
    <property type="match status" value="1"/>
</dbReference>
<dbReference type="RefSeq" id="XP_046122215.1">
    <property type="nucleotide sequence ID" value="XM_046259079.1"/>
</dbReference>
<dbReference type="SUPFAM" id="SSF56281">
    <property type="entry name" value="Metallo-hydrolase/oxidoreductase"/>
    <property type="match status" value="1"/>
</dbReference>
<dbReference type="EMBL" id="MU251244">
    <property type="protein sequence ID" value="KAG9258291.1"/>
    <property type="molecule type" value="Genomic_DNA"/>
</dbReference>
<sequence>MAHQKIVGSPGVCNVVKITPEKSSRPADAEAKAHHPKPGKAAFRNPWPSWQEIPPDALKAHVMQRNWLSTWTHPSTAESDFPIRKPDLARDRLVPHDAGRLHATWLGHACYFVEYPSGLRVLFDPVLTDRCSPSSWIGPRRFTPSPCQISDLPFVDIVVISHNHYDHLSYPTVKEIQVHHPNAHFFVPLGNAAWFASSGLHNVTEMDWWEQASVSIPTGHDGDGSRPLSATVSCLPAQHTTGRGPFGTDKTLWASWGVASDEASVFFGGDTGYRFVPWLKDDQDRDWDDEYAALPRCPAFAQIGDLRGPFTLGLLPIGAYEPRALMSSIHANPRDAVEIQRDARCRRALAMHWGTWVLGDEPVQEPPRKLAEALVALGLPERGLFDVCDIGERVSIPLDG</sequence>
<comment type="caution">
    <text evidence="4">The sequence shown here is derived from an EMBL/GenBank/DDBJ whole genome shotgun (WGS) entry which is preliminary data.</text>
</comment>
<dbReference type="Proteomes" id="UP000887229">
    <property type="component" value="Unassembled WGS sequence"/>
</dbReference>
<name>A0A9P7ZUZ2_9HYPO</name>
<feature type="binding site" evidence="1">
    <location>
        <position position="330"/>
    </location>
    <ligand>
        <name>an N-acyl-1,2-diacyl-sn-glycero-3-phosphoethanolamine</name>
        <dbReference type="ChEBI" id="CHEBI:62537"/>
    </ligand>
</feature>
<dbReference type="GO" id="GO:0070291">
    <property type="term" value="P:N-acylethanolamine metabolic process"/>
    <property type="evidence" value="ECO:0007669"/>
    <property type="project" value="TreeGrafter"/>
</dbReference>
<dbReference type="PANTHER" id="PTHR15032">
    <property type="entry name" value="N-ACYL-PHOSPHATIDYLETHANOLAMINE-HYDROLYZING PHOSPHOLIPASE D"/>
    <property type="match status" value="1"/>
</dbReference>
<dbReference type="PANTHER" id="PTHR15032:SF4">
    <property type="entry name" value="N-ACYL-PHOSPHATIDYLETHANOLAMINE-HYDROLYZING PHOSPHOLIPASE D"/>
    <property type="match status" value="1"/>
</dbReference>
<dbReference type="Pfam" id="PF12706">
    <property type="entry name" value="Lactamase_B_2"/>
    <property type="match status" value="2"/>
</dbReference>
<dbReference type="PIRSF" id="PIRSF038896">
    <property type="entry name" value="NAPE-PLD"/>
    <property type="match status" value="1"/>
</dbReference>
<feature type="domain" description="Metallo-beta-lactamase" evidence="3">
    <location>
        <begin position="301"/>
        <end position="353"/>
    </location>
</feature>
<dbReference type="GO" id="GO:0070292">
    <property type="term" value="P:N-acylphosphatidylethanolamine metabolic process"/>
    <property type="evidence" value="ECO:0007669"/>
    <property type="project" value="TreeGrafter"/>
</dbReference>
<dbReference type="AlphaFoldDB" id="A0A9P7ZUZ2"/>
<protein>
    <submittedName>
        <fullName evidence="4">Beta-lactamase superfamily domain-containing protein</fullName>
    </submittedName>
</protein>
<dbReference type="InterPro" id="IPR024884">
    <property type="entry name" value="NAPE-PLD"/>
</dbReference>
<evidence type="ECO:0000313" key="5">
    <source>
        <dbReference type="Proteomes" id="UP000887229"/>
    </source>
</evidence>
<feature type="compositionally biased region" description="Basic and acidic residues" evidence="2">
    <location>
        <begin position="21"/>
        <end position="33"/>
    </location>
</feature>
<feature type="binding site" evidence="1">
    <location>
        <position position="165"/>
    </location>
    <ligand>
        <name>an N-acyl-1,2-diacyl-sn-glycero-3-phosphoethanolamine</name>
        <dbReference type="ChEBI" id="CHEBI:62537"/>
    </ligand>
</feature>
<organism evidence="4 5">
    <name type="scientific">Emericellopsis atlantica</name>
    <dbReference type="NCBI Taxonomy" id="2614577"/>
    <lineage>
        <taxon>Eukaryota</taxon>
        <taxon>Fungi</taxon>
        <taxon>Dikarya</taxon>
        <taxon>Ascomycota</taxon>
        <taxon>Pezizomycotina</taxon>
        <taxon>Sordariomycetes</taxon>
        <taxon>Hypocreomycetidae</taxon>
        <taxon>Hypocreales</taxon>
        <taxon>Bionectriaceae</taxon>
        <taxon>Emericellopsis</taxon>
    </lineage>
</organism>
<reference evidence="4" key="1">
    <citation type="journal article" date="2021" name="IMA Fungus">
        <title>Genomic characterization of three marine fungi, including Emericellopsis atlantica sp. nov. with signatures of a generalist lifestyle and marine biomass degradation.</title>
        <authorList>
            <person name="Hagestad O.C."/>
            <person name="Hou L."/>
            <person name="Andersen J.H."/>
            <person name="Hansen E.H."/>
            <person name="Altermark B."/>
            <person name="Li C."/>
            <person name="Kuhnert E."/>
            <person name="Cox R.J."/>
            <person name="Crous P.W."/>
            <person name="Spatafora J.W."/>
            <person name="Lail K."/>
            <person name="Amirebrahimi M."/>
            <person name="Lipzen A."/>
            <person name="Pangilinan J."/>
            <person name="Andreopoulos W."/>
            <person name="Hayes R.D."/>
            <person name="Ng V."/>
            <person name="Grigoriev I.V."/>
            <person name="Jackson S.A."/>
            <person name="Sutton T.D.S."/>
            <person name="Dobson A.D.W."/>
            <person name="Rama T."/>
        </authorList>
    </citation>
    <scope>NUCLEOTIDE SEQUENCE</scope>
    <source>
        <strain evidence="4">TS7</strain>
    </source>
</reference>
<proteinExistence type="predicted"/>
<evidence type="ECO:0000256" key="1">
    <source>
        <dbReference type="PIRSR" id="PIRSR038896-50"/>
    </source>
</evidence>
<dbReference type="InterPro" id="IPR036866">
    <property type="entry name" value="RibonucZ/Hydroxyglut_hydro"/>
</dbReference>
<feature type="domain" description="Metallo-beta-lactamase" evidence="3">
    <location>
        <begin position="120"/>
        <end position="273"/>
    </location>
</feature>
<dbReference type="GO" id="GO:0008270">
    <property type="term" value="F:zinc ion binding"/>
    <property type="evidence" value="ECO:0007669"/>
    <property type="project" value="InterPro"/>
</dbReference>
<feature type="region of interest" description="Disordered" evidence="2">
    <location>
        <begin position="21"/>
        <end position="46"/>
    </location>
</feature>
<dbReference type="GO" id="GO:0005737">
    <property type="term" value="C:cytoplasm"/>
    <property type="evidence" value="ECO:0007669"/>
    <property type="project" value="TreeGrafter"/>
</dbReference>